<dbReference type="Pfam" id="PF00682">
    <property type="entry name" value="HMGL-like"/>
    <property type="match status" value="1"/>
</dbReference>
<keyword evidence="8 12" id="KW-0479">Metal-binding</keyword>
<dbReference type="NCBIfam" id="NF002086">
    <property type="entry name" value="PRK00915.1-3"/>
    <property type="match status" value="1"/>
</dbReference>
<dbReference type="SUPFAM" id="SSF51569">
    <property type="entry name" value="Aldolase"/>
    <property type="match status" value="1"/>
</dbReference>
<dbReference type="InterPro" id="IPR005671">
    <property type="entry name" value="LeuA_bact_synth"/>
</dbReference>
<dbReference type="GO" id="GO:0009098">
    <property type="term" value="P:L-leucine biosynthetic process"/>
    <property type="evidence" value="ECO:0007669"/>
    <property type="project" value="UniProtKB-UniRule"/>
</dbReference>
<accession>A0A8J2V4R5</accession>
<evidence type="ECO:0000259" key="13">
    <source>
        <dbReference type="PROSITE" id="PS50991"/>
    </source>
</evidence>
<keyword evidence="7 12" id="KW-0808">Transferase</keyword>
<keyword evidence="10 12" id="KW-0100">Branched-chain amino acid biosynthesis</keyword>
<dbReference type="PROSITE" id="PS00815">
    <property type="entry name" value="AIPM_HOMOCIT_SYNTH_1"/>
    <property type="match status" value="1"/>
</dbReference>
<dbReference type="InterPro" id="IPR013709">
    <property type="entry name" value="2-isopropylmalate_synth_dimer"/>
</dbReference>
<dbReference type="InterPro" id="IPR002034">
    <property type="entry name" value="AIPM/Hcit_synth_CS"/>
</dbReference>
<comment type="subunit">
    <text evidence="12">Homodimer.</text>
</comment>
<evidence type="ECO:0000256" key="4">
    <source>
        <dbReference type="ARBA" id="ARBA00018198"/>
    </source>
</evidence>
<dbReference type="PROSITE" id="PS00816">
    <property type="entry name" value="AIPM_HOMOCIT_SYNTH_2"/>
    <property type="match status" value="1"/>
</dbReference>
<dbReference type="AlphaFoldDB" id="A0A8J2V4R5"/>
<comment type="caution">
    <text evidence="14">The sequence shown here is derived from an EMBL/GenBank/DDBJ whole genome shotgun (WGS) entry which is preliminary data.</text>
</comment>
<dbReference type="CDD" id="cd07940">
    <property type="entry name" value="DRE_TIM_IPMS"/>
    <property type="match status" value="1"/>
</dbReference>
<evidence type="ECO:0000256" key="3">
    <source>
        <dbReference type="ARBA" id="ARBA00012973"/>
    </source>
</evidence>
<dbReference type="GO" id="GO:0005737">
    <property type="term" value="C:cytoplasm"/>
    <property type="evidence" value="ECO:0007669"/>
    <property type="project" value="UniProtKB-UniRule"/>
</dbReference>
<dbReference type="Proteomes" id="UP000613582">
    <property type="component" value="Unassembled WGS sequence"/>
</dbReference>
<reference evidence="14" key="2">
    <citation type="submission" date="2020-09" db="EMBL/GenBank/DDBJ databases">
        <authorList>
            <person name="Sun Q."/>
            <person name="Zhou Y."/>
        </authorList>
    </citation>
    <scope>NUCLEOTIDE SEQUENCE</scope>
    <source>
        <strain evidence="14">CGMCC 1.12921</strain>
    </source>
</reference>
<dbReference type="PANTHER" id="PTHR10277">
    <property type="entry name" value="HOMOCITRATE SYNTHASE-RELATED"/>
    <property type="match status" value="1"/>
</dbReference>
<comment type="cofactor">
    <cofactor evidence="12">
        <name>Mn(2+)</name>
        <dbReference type="ChEBI" id="CHEBI:29035"/>
    </cofactor>
</comment>
<dbReference type="GO" id="GO:0003852">
    <property type="term" value="F:2-isopropylmalate synthase activity"/>
    <property type="evidence" value="ECO:0007669"/>
    <property type="project" value="UniProtKB-UniRule"/>
</dbReference>
<dbReference type="EMBL" id="BMGH01000001">
    <property type="protein sequence ID" value="GGD03520.1"/>
    <property type="molecule type" value="Genomic_DNA"/>
</dbReference>
<keyword evidence="12" id="KW-0963">Cytoplasm</keyword>
<evidence type="ECO:0000256" key="1">
    <source>
        <dbReference type="ARBA" id="ARBA00004689"/>
    </source>
</evidence>
<organism evidence="14 15">
    <name type="scientific">Aquisalinus flavus</name>
    <dbReference type="NCBI Taxonomy" id="1526572"/>
    <lineage>
        <taxon>Bacteria</taxon>
        <taxon>Pseudomonadati</taxon>
        <taxon>Pseudomonadota</taxon>
        <taxon>Alphaproteobacteria</taxon>
        <taxon>Parvularculales</taxon>
        <taxon>Parvularculaceae</taxon>
        <taxon>Aquisalinus</taxon>
    </lineage>
</organism>
<dbReference type="SMART" id="SM00917">
    <property type="entry name" value="LeuA_dimer"/>
    <property type="match status" value="1"/>
</dbReference>
<dbReference type="PANTHER" id="PTHR10277:SF9">
    <property type="entry name" value="2-ISOPROPYLMALATE SYNTHASE 1, CHLOROPLASTIC-RELATED"/>
    <property type="match status" value="1"/>
</dbReference>
<evidence type="ECO:0000256" key="2">
    <source>
        <dbReference type="ARBA" id="ARBA00009396"/>
    </source>
</evidence>
<dbReference type="Gene3D" id="3.30.160.270">
    <property type="match status" value="1"/>
</dbReference>
<dbReference type="Pfam" id="PF08502">
    <property type="entry name" value="LeuA_dimer"/>
    <property type="match status" value="1"/>
</dbReference>
<comment type="similarity">
    <text evidence="2 12">Belongs to the alpha-IPM synthase/homocitrate synthase family. LeuA type 1 subfamily.</text>
</comment>
<feature type="binding site" evidence="12">
    <location>
        <position position="204"/>
    </location>
    <ligand>
        <name>Mn(2+)</name>
        <dbReference type="ChEBI" id="CHEBI:29035"/>
    </ligand>
</feature>
<gene>
    <name evidence="12 14" type="primary">leuA</name>
    <name evidence="14" type="ORF">GCM10011342_10650</name>
</gene>
<evidence type="ECO:0000313" key="15">
    <source>
        <dbReference type="Proteomes" id="UP000613582"/>
    </source>
</evidence>
<comment type="catalytic activity">
    <reaction evidence="12">
        <text>3-methyl-2-oxobutanoate + acetyl-CoA + H2O = (2S)-2-isopropylmalate + CoA + H(+)</text>
        <dbReference type="Rhea" id="RHEA:21524"/>
        <dbReference type="ChEBI" id="CHEBI:1178"/>
        <dbReference type="ChEBI" id="CHEBI:11851"/>
        <dbReference type="ChEBI" id="CHEBI:15377"/>
        <dbReference type="ChEBI" id="CHEBI:15378"/>
        <dbReference type="ChEBI" id="CHEBI:57287"/>
        <dbReference type="ChEBI" id="CHEBI:57288"/>
        <dbReference type="EC" id="2.3.3.13"/>
    </reaction>
</comment>
<evidence type="ECO:0000256" key="5">
    <source>
        <dbReference type="ARBA" id="ARBA00022430"/>
    </source>
</evidence>
<protein>
    <recommendedName>
        <fullName evidence="4 12">2-isopropylmalate synthase</fullName>
        <ecNumber evidence="3 12">2.3.3.13</ecNumber>
    </recommendedName>
    <alternativeName>
        <fullName evidence="11 12">Alpha-IPM synthase</fullName>
    </alternativeName>
    <alternativeName>
        <fullName evidence="12">Alpha-isopropylmalate synthase</fullName>
    </alternativeName>
</protein>
<dbReference type="InterPro" id="IPR000891">
    <property type="entry name" value="PYR_CT"/>
</dbReference>
<dbReference type="GO" id="GO:0003985">
    <property type="term" value="F:acetyl-CoA C-acetyltransferase activity"/>
    <property type="evidence" value="ECO:0007669"/>
    <property type="project" value="UniProtKB-UniRule"/>
</dbReference>
<reference evidence="14" key="1">
    <citation type="journal article" date="2014" name="Int. J. Syst. Evol. Microbiol.">
        <title>Complete genome sequence of Corynebacterium casei LMG S-19264T (=DSM 44701T), isolated from a smear-ripened cheese.</title>
        <authorList>
            <consortium name="US DOE Joint Genome Institute (JGI-PGF)"/>
            <person name="Walter F."/>
            <person name="Albersmeier A."/>
            <person name="Kalinowski J."/>
            <person name="Ruckert C."/>
        </authorList>
    </citation>
    <scope>NUCLEOTIDE SEQUENCE</scope>
    <source>
        <strain evidence="14">CGMCC 1.12921</strain>
    </source>
</reference>
<evidence type="ECO:0000256" key="7">
    <source>
        <dbReference type="ARBA" id="ARBA00022679"/>
    </source>
</evidence>
<comment type="function">
    <text evidence="12">Catalyzes the condensation of the acetyl group of acetyl-CoA with 3-methyl-2-oxobutanoate (2-ketoisovalerate) to form 3-carboxy-3-hydroxy-4-methylpentanoate (2-isopropylmalate).</text>
</comment>
<evidence type="ECO:0000256" key="6">
    <source>
        <dbReference type="ARBA" id="ARBA00022605"/>
    </source>
</evidence>
<dbReference type="FunFam" id="3.20.20.70:FF:000010">
    <property type="entry name" value="2-isopropylmalate synthase"/>
    <property type="match status" value="1"/>
</dbReference>
<keyword evidence="15" id="KW-1185">Reference proteome</keyword>
<keyword evidence="6 12" id="KW-0028">Amino-acid biosynthesis</keyword>
<keyword evidence="5 12" id="KW-0432">Leucine biosynthesis</keyword>
<dbReference type="UniPathway" id="UPA00048">
    <property type="reaction ID" value="UER00070"/>
</dbReference>
<keyword evidence="9 12" id="KW-0464">Manganese</keyword>
<evidence type="ECO:0000256" key="12">
    <source>
        <dbReference type="HAMAP-Rule" id="MF_01025"/>
    </source>
</evidence>
<dbReference type="Pfam" id="PF22617">
    <property type="entry name" value="HCS_D2"/>
    <property type="match status" value="1"/>
</dbReference>
<dbReference type="HAMAP" id="MF_01025">
    <property type="entry name" value="LeuA_type1"/>
    <property type="match status" value="1"/>
</dbReference>
<dbReference type="Gene3D" id="1.10.238.260">
    <property type="match status" value="1"/>
</dbReference>
<dbReference type="GO" id="GO:0030145">
    <property type="term" value="F:manganese ion binding"/>
    <property type="evidence" value="ECO:0007669"/>
    <property type="project" value="UniProtKB-UniRule"/>
</dbReference>
<dbReference type="InterPro" id="IPR036230">
    <property type="entry name" value="LeuA_allosteric_dom_sf"/>
</dbReference>
<name>A0A8J2V4R5_9PROT</name>
<dbReference type="PROSITE" id="PS50991">
    <property type="entry name" value="PYR_CT"/>
    <property type="match status" value="1"/>
</dbReference>
<dbReference type="Gene3D" id="3.20.20.70">
    <property type="entry name" value="Aldolase class I"/>
    <property type="match status" value="1"/>
</dbReference>
<dbReference type="EC" id="2.3.3.13" evidence="3 12"/>
<evidence type="ECO:0000313" key="14">
    <source>
        <dbReference type="EMBL" id="GGD03520.1"/>
    </source>
</evidence>
<dbReference type="RefSeq" id="WP_188160233.1">
    <property type="nucleotide sequence ID" value="NZ_BMGH01000001.1"/>
</dbReference>
<dbReference type="InterPro" id="IPR054691">
    <property type="entry name" value="LeuA/HCS_post-cat"/>
</dbReference>
<feature type="domain" description="Pyruvate carboxyltransferase" evidence="13">
    <location>
        <begin position="4"/>
        <end position="269"/>
    </location>
</feature>
<evidence type="ECO:0000256" key="10">
    <source>
        <dbReference type="ARBA" id="ARBA00023304"/>
    </source>
</evidence>
<dbReference type="InterPro" id="IPR050073">
    <property type="entry name" value="2-IPM_HCS-like"/>
</dbReference>
<feature type="binding site" evidence="12">
    <location>
        <position position="240"/>
    </location>
    <ligand>
        <name>Mn(2+)</name>
        <dbReference type="ChEBI" id="CHEBI:29035"/>
    </ligand>
</feature>
<evidence type="ECO:0000256" key="9">
    <source>
        <dbReference type="ARBA" id="ARBA00023211"/>
    </source>
</evidence>
<dbReference type="SUPFAM" id="SSF110921">
    <property type="entry name" value="2-isopropylmalate synthase LeuA, allosteric (dimerisation) domain"/>
    <property type="match status" value="1"/>
</dbReference>
<comment type="pathway">
    <text evidence="1 12">Amino-acid biosynthesis; L-leucine biosynthesis; L-leucine from 3-methyl-2-oxobutanoate: step 1/4.</text>
</comment>
<dbReference type="InterPro" id="IPR013785">
    <property type="entry name" value="Aldolase_TIM"/>
</dbReference>
<feature type="binding site" evidence="12">
    <location>
        <position position="13"/>
    </location>
    <ligand>
        <name>Mn(2+)</name>
        <dbReference type="ChEBI" id="CHEBI:29035"/>
    </ligand>
</feature>
<evidence type="ECO:0000256" key="8">
    <source>
        <dbReference type="ARBA" id="ARBA00022723"/>
    </source>
</evidence>
<proteinExistence type="inferred from homology"/>
<dbReference type="FunFam" id="1.10.238.260:FF:000001">
    <property type="entry name" value="2-isopropylmalate synthase"/>
    <property type="match status" value="1"/>
</dbReference>
<dbReference type="NCBIfam" id="TIGR00973">
    <property type="entry name" value="leuA_bact"/>
    <property type="match status" value="1"/>
</dbReference>
<feature type="region of interest" description="Regulatory domain" evidence="12">
    <location>
        <begin position="393"/>
        <end position="525"/>
    </location>
</feature>
<feature type="binding site" evidence="12">
    <location>
        <position position="206"/>
    </location>
    <ligand>
        <name>Mn(2+)</name>
        <dbReference type="ChEBI" id="CHEBI:29035"/>
    </ligand>
</feature>
<evidence type="ECO:0000256" key="11">
    <source>
        <dbReference type="ARBA" id="ARBA00029993"/>
    </source>
</evidence>
<sequence>MEQVRIFDTTLRDGEQAPGFSMDLDQKVRMAKALLELKVDVIEAGFPVASPGDFAAVKAIATEAADMHDTFICGLARANEKDINAVAESIAPAARKRIHTFIATSPIHREHKLRMSKQEVLEKAVAAVRQAKDMADEVEFSAEDAIRTERDYLVQVFGAAIEAGATTINVPDTVGYTTPQEIEDLFRYLIANTPGAEKAVFSAHCHDDLGMAVANSLAAVRGGARQVECALNGIGERAGNCALEEVVMAINTRADFFQLTTQIDTTKLYNASRLLSRLTGQDVPRNKAIVGDNAFAHESGIHQDGMLKNLQTYEIMRPADVGAPTSLLVLGKHSGRNALADRARELGHNLSGERLNEVFEAFKQLADSKKNVTNDDLKSLILGHAMNASGPWRVAGLKTGAERDGHATAHVTLTHQNGTVHTHEARGNGPLDAAFSSIKEIVGLDVHLEDFSVKSIGTGIDAQGWADVHLLDNSSENEMVVGGEDSVDRRPRIHGSGVHTDIVFASVIAYLDAMNRIVRNRAQQS</sequence>